<protein>
    <submittedName>
        <fullName evidence="2">Uncharacterized protein</fullName>
    </submittedName>
</protein>
<proteinExistence type="predicted"/>
<name>A0A8H4PPC9_9HYPO</name>
<gene>
    <name evidence="2" type="ORF">G6O67_006027</name>
</gene>
<evidence type="ECO:0000313" key="2">
    <source>
        <dbReference type="EMBL" id="KAF4507385.1"/>
    </source>
</evidence>
<evidence type="ECO:0000256" key="1">
    <source>
        <dbReference type="SAM" id="MobiDB-lite"/>
    </source>
</evidence>
<dbReference type="Proteomes" id="UP000557566">
    <property type="component" value="Unassembled WGS sequence"/>
</dbReference>
<organism evidence="2 3">
    <name type="scientific">Ophiocordyceps sinensis</name>
    <dbReference type="NCBI Taxonomy" id="72228"/>
    <lineage>
        <taxon>Eukaryota</taxon>
        <taxon>Fungi</taxon>
        <taxon>Dikarya</taxon>
        <taxon>Ascomycota</taxon>
        <taxon>Pezizomycotina</taxon>
        <taxon>Sordariomycetes</taxon>
        <taxon>Hypocreomycetidae</taxon>
        <taxon>Hypocreales</taxon>
        <taxon>Ophiocordycipitaceae</taxon>
        <taxon>Ophiocordyceps</taxon>
    </lineage>
</organism>
<dbReference type="AlphaFoldDB" id="A0A8H4PPC9"/>
<comment type="caution">
    <text evidence="2">The sequence shown here is derived from an EMBL/GenBank/DDBJ whole genome shotgun (WGS) entry which is preliminary data.</text>
</comment>
<evidence type="ECO:0000313" key="3">
    <source>
        <dbReference type="Proteomes" id="UP000557566"/>
    </source>
</evidence>
<keyword evidence="3" id="KW-1185">Reference proteome</keyword>
<feature type="region of interest" description="Disordered" evidence="1">
    <location>
        <begin position="1"/>
        <end position="23"/>
    </location>
</feature>
<sequence length="66" mass="6909">MSGLLPKPKCSPHLLPPQPAHAHHAQVVATGEAAAKALSDYLVIHGSNPTADRDPHFSRLARAAIA</sequence>
<accession>A0A8H4PPC9</accession>
<dbReference type="EMBL" id="JAAVMX010000006">
    <property type="protein sequence ID" value="KAF4507385.1"/>
    <property type="molecule type" value="Genomic_DNA"/>
</dbReference>
<reference evidence="2 3" key="1">
    <citation type="journal article" date="2020" name="Genome Biol. Evol.">
        <title>A new high-quality draft genome assembly of the Chinese cordyceps Ophiocordyceps sinensis.</title>
        <authorList>
            <person name="Shu R."/>
            <person name="Zhang J."/>
            <person name="Meng Q."/>
            <person name="Zhang H."/>
            <person name="Zhou G."/>
            <person name="Li M."/>
            <person name="Wu P."/>
            <person name="Zhao Y."/>
            <person name="Chen C."/>
            <person name="Qin Q."/>
        </authorList>
    </citation>
    <scope>NUCLEOTIDE SEQUENCE [LARGE SCALE GENOMIC DNA]</scope>
    <source>
        <strain evidence="2 3">IOZ07</strain>
    </source>
</reference>